<dbReference type="EMBL" id="LJHD01000234">
    <property type="protein sequence ID" value="ONI40581.1"/>
    <property type="molecule type" value="Genomic_DNA"/>
</dbReference>
<proteinExistence type="predicted"/>
<comment type="caution">
    <text evidence="1">The sequence shown here is derived from an EMBL/GenBank/DDBJ whole genome shotgun (WGS) entry which is preliminary data.</text>
</comment>
<keyword evidence="2" id="KW-1185">Reference proteome</keyword>
<reference evidence="1" key="1">
    <citation type="submission" date="2016-08" db="EMBL/GenBank/DDBJ databases">
        <authorList>
            <person name="Ngugi D.K."/>
            <person name="Miyake S."/>
            <person name="Stingl U."/>
        </authorList>
    </citation>
    <scope>NUCLEOTIDE SEQUENCE</scope>
    <source>
        <strain evidence="1">SCG-D08WGA-EpuloA1</strain>
    </source>
</reference>
<protein>
    <submittedName>
        <fullName evidence="1">Uncharacterized protein</fullName>
    </submittedName>
</protein>
<evidence type="ECO:0000313" key="1">
    <source>
        <dbReference type="EMBL" id="ONI40581.1"/>
    </source>
</evidence>
<sequence>MNRLTTEIQKRYDIFLNEKKPYNIVKLKIPTSKFFLEYNYKFEDSKTKEIDNTGYIFYKPFGKSYGTLYMFRGKQYVQSGKKSDKFNPINLIREFIYFNSCYKNRAFIEFKILKAFIIDVGVPLLAILTIFLTITHLF</sequence>
<organism evidence="1 2">
    <name type="scientific">Candidatus Epulonipiscium fishelsonii</name>
    <dbReference type="NCBI Taxonomy" id="77094"/>
    <lineage>
        <taxon>Bacteria</taxon>
        <taxon>Bacillati</taxon>
        <taxon>Bacillota</taxon>
        <taxon>Clostridia</taxon>
        <taxon>Lachnospirales</taxon>
        <taxon>Lachnospiraceae</taxon>
        <taxon>Candidatus Epulonipiscium</taxon>
    </lineage>
</organism>
<gene>
    <name evidence="1" type="ORF">AN640_08605</name>
</gene>
<evidence type="ECO:0000313" key="2">
    <source>
        <dbReference type="Proteomes" id="UP000188637"/>
    </source>
</evidence>
<accession>A0ACC8XCP2</accession>
<dbReference type="Proteomes" id="UP000188637">
    <property type="component" value="Unassembled WGS sequence"/>
</dbReference>
<name>A0ACC8XCP2_9FIRM</name>